<evidence type="ECO:0000313" key="1">
    <source>
        <dbReference type="EMBL" id="MPN56556.1"/>
    </source>
</evidence>
<proteinExistence type="predicted"/>
<dbReference type="AlphaFoldDB" id="A0A645IZC7"/>
<dbReference type="Gene3D" id="3.90.70.10">
    <property type="entry name" value="Cysteine proteinases"/>
    <property type="match status" value="1"/>
</dbReference>
<organism evidence="1">
    <name type="scientific">bioreactor metagenome</name>
    <dbReference type="NCBI Taxonomy" id="1076179"/>
    <lineage>
        <taxon>unclassified sequences</taxon>
        <taxon>metagenomes</taxon>
        <taxon>ecological metagenomes</taxon>
    </lineage>
</organism>
<accession>A0A645IZC7</accession>
<protein>
    <submittedName>
        <fullName evidence="1">Uncharacterized protein</fullName>
    </submittedName>
</protein>
<gene>
    <name evidence="1" type="ORF">SDC9_204246</name>
</gene>
<dbReference type="EMBL" id="VSSQ01127027">
    <property type="protein sequence ID" value="MPN56556.1"/>
    <property type="molecule type" value="Genomic_DNA"/>
</dbReference>
<reference evidence="1" key="1">
    <citation type="submission" date="2019-08" db="EMBL/GenBank/DDBJ databases">
        <authorList>
            <person name="Kucharzyk K."/>
            <person name="Murdoch R.W."/>
            <person name="Higgins S."/>
            <person name="Loffler F."/>
        </authorList>
    </citation>
    <scope>NUCLEOTIDE SEQUENCE</scope>
</reference>
<comment type="caution">
    <text evidence="1">The sequence shown here is derived from an EMBL/GenBank/DDBJ whole genome shotgun (WGS) entry which is preliminary data.</text>
</comment>
<name>A0A645IZC7_9ZZZZ</name>
<sequence>MNLDQMVLVSQKYLGFKTKIIDNPTTKDIKKYISQDIPVVVPANGKTLYQENKHFTNGGPYYLNLTILGYDDDKKQFIVHDVGTKSGAYFKYSYQLLIDSIHDFPESKNKEDINAGSKRVLILLK</sequence>